<dbReference type="GO" id="GO:0005829">
    <property type="term" value="C:cytosol"/>
    <property type="evidence" value="ECO:0007669"/>
    <property type="project" value="TreeGrafter"/>
</dbReference>
<dbReference type="RefSeq" id="WP_011822112.1">
    <property type="nucleotide sequence ID" value="NC_008818.1"/>
</dbReference>
<dbReference type="InterPro" id="IPR013785">
    <property type="entry name" value="Aldolase_TIM"/>
</dbReference>
<keyword evidence="4 5" id="KW-0413">Isomerase</keyword>
<dbReference type="GO" id="GO:0004807">
    <property type="term" value="F:triose-phosphate isomerase activity"/>
    <property type="evidence" value="ECO:0007669"/>
    <property type="project" value="UniProtKB-UniRule"/>
</dbReference>
<dbReference type="NCBIfam" id="NF003302">
    <property type="entry name" value="PRK04302.1"/>
    <property type="match status" value="1"/>
</dbReference>
<dbReference type="HAMAP" id="MF_00147_A">
    <property type="entry name" value="TIM_A"/>
    <property type="match status" value="1"/>
</dbReference>
<feature type="binding site" evidence="5">
    <location>
        <position position="174"/>
    </location>
    <ligand>
        <name>substrate</name>
    </ligand>
</feature>
<dbReference type="NCBIfam" id="TIGR00419">
    <property type="entry name" value="tim"/>
    <property type="match status" value="1"/>
</dbReference>
<name>A2BLD3_HYPBU</name>
<reference evidence="7 8" key="1">
    <citation type="journal article" date="2007" name="Archaea">
        <title>The genome of Hyperthermus butylicus: a sulfur-reducing, peptide fermenting, neutrophilic Crenarchaeote growing up to 108 degrees C.</title>
        <authorList>
            <person name="Brugger K."/>
            <person name="Chen L."/>
            <person name="Stark M."/>
            <person name="Zibat A."/>
            <person name="Redder P."/>
            <person name="Ruepp A."/>
            <person name="Awayez M."/>
            <person name="She Q."/>
            <person name="Garrett R.A."/>
            <person name="Klenk H.P."/>
        </authorList>
    </citation>
    <scope>NUCLEOTIDE SEQUENCE [LARGE SCALE GENOMIC DNA]</scope>
    <source>
        <strain evidence="8">DSM 5456 / JCM 9403 / PLM1-5</strain>
    </source>
</reference>
<dbReference type="GeneID" id="4781616"/>
<accession>A2BLD3</accession>
<evidence type="ECO:0000313" key="8">
    <source>
        <dbReference type="Proteomes" id="UP000002593"/>
    </source>
</evidence>
<dbReference type="UniPathway" id="UPA00138"/>
<keyword evidence="1 5" id="KW-0312">Gluconeogenesis</keyword>
<dbReference type="EnsemblBacteria" id="ABM80794">
    <property type="protein sequence ID" value="ABM80794"/>
    <property type="gene ID" value="Hbut_0946"/>
</dbReference>
<dbReference type="PANTHER" id="PTHR21139">
    <property type="entry name" value="TRIOSEPHOSPHATE ISOMERASE"/>
    <property type="match status" value="1"/>
</dbReference>
<keyword evidence="3 5" id="KW-0324">Glycolysis</keyword>
<dbReference type="GO" id="GO:0046166">
    <property type="term" value="P:glyceraldehyde-3-phosphate biosynthetic process"/>
    <property type="evidence" value="ECO:0007669"/>
    <property type="project" value="TreeGrafter"/>
</dbReference>
<dbReference type="PROSITE" id="PS51440">
    <property type="entry name" value="TIM_2"/>
    <property type="match status" value="1"/>
</dbReference>
<comment type="function">
    <text evidence="5">Involved in the gluconeogenesis. Catalyzes stereospecifically the conversion of dihydroxyacetone phosphate (DHAP) to D-glyceraldehyde-3-phosphate (G3P).</text>
</comment>
<dbReference type="InterPro" id="IPR035990">
    <property type="entry name" value="TIM_sf"/>
</dbReference>
<feature type="binding site" evidence="5">
    <location>
        <position position="209"/>
    </location>
    <ligand>
        <name>substrate</name>
    </ligand>
</feature>
<proteinExistence type="inferred from homology"/>
<protein>
    <recommendedName>
        <fullName evidence="5 6">Triosephosphate isomerase</fullName>
        <shortName evidence="5">TIM</shortName>
        <shortName evidence="5">TPI</shortName>
        <ecNumber evidence="5 6">5.3.1.1</ecNumber>
    </recommendedName>
    <alternativeName>
        <fullName evidence="5">Triose-phosphate isomerase</fullName>
    </alternativeName>
</protein>
<feature type="binding site" evidence="5">
    <location>
        <begin position="34"/>
        <end position="36"/>
    </location>
    <ligand>
        <name>substrate</name>
    </ligand>
</feature>
<keyword evidence="8" id="KW-1185">Reference proteome</keyword>
<dbReference type="STRING" id="415426.Hbut_0946"/>
<dbReference type="AlphaFoldDB" id="A2BLD3"/>
<comment type="similarity">
    <text evidence="5 6">Belongs to the triosephosphate isomerase family.</text>
</comment>
<feature type="active site" description="Proton acceptor" evidence="5">
    <location>
        <position position="169"/>
    </location>
</feature>
<dbReference type="InterPro" id="IPR022891">
    <property type="entry name" value="Triosephosphate_isomerase_arc"/>
</dbReference>
<dbReference type="SUPFAM" id="SSF51351">
    <property type="entry name" value="Triosephosphate isomerase (TIM)"/>
    <property type="match status" value="1"/>
</dbReference>
<feature type="binding site" evidence="5">
    <location>
        <begin position="230"/>
        <end position="231"/>
    </location>
    <ligand>
        <name>substrate</name>
    </ligand>
</feature>
<comment type="catalytic activity">
    <reaction evidence="5 6">
        <text>D-glyceraldehyde 3-phosphate = dihydroxyacetone phosphate</text>
        <dbReference type="Rhea" id="RHEA:18585"/>
        <dbReference type="ChEBI" id="CHEBI:57642"/>
        <dbReference type="ChEBI" id="CHEBI:59776"/>
        <dbReference type="EC" id="5.3.1.1"/>
    </reaction>
</comment>
<comment type="pathway">
    <text evidence="5 6">Carbohydrate biosynthesis; gluconeogenesis.</text>
</comment>
<dbReference type="GO" id="GO:0006096">
    <property type="term" value="P:glycolytic process"/>
    <property type="evidence" value="ECO:0007669"/>
    <property type="project" value="UniProtKB-UniRule"/>
</dbReference>
<sequence length="259" mass="27096">MGTVLLSGLFARYTVKREKGDAMTSRRTPILAINFKAYPTAFGEKGLAIALAADHVAAEYGGSLEVIVAVPATEIVRVSDAVEHVKVYSQHADAVEPGPHTGFLPLEALREAGARGTIINHSEHRVGLNDIDFVIRRATSLGMEVLVCADTPTAAAAAAALSPTMIAIEPPELIGTGIPVSRAKPEIVRETVRLIRMINPEAVVLTGAGITVGEDAVAAIRLGTQGVLVASAVMKASDPEAKIRELAEALARAAEKELG</sequence>
<dbReference type="PANTHER" id="PTHR21139:SF42">
    <property type="entry name" value="TRIOSEPHOSPHATE ISOMERASE"/>
    <property type="match status" value="1"/>
</dbReference>
<dbReference type="Gene3D" id="3.20.20.70">
    <property type="entry name" value="Aldolase class I"/>
    <property type="match status" value="1"/>
</dbReference>
<dbReference type="UniPathway" id="UPA00109">
    <property type="reaction ID" value="UER00189"/>
</dbReference>
<dbReference type="HOGENOM" id="CLU_104921_0_0_2"/>
<evidence type="ECO:0000256" key="3">
    <source>
        <dbReference type="ARBA" id="ARBA00023152"/>
    </source>
</evidence>
<keyword evidence="2 5" id="KW-0963">Cytoplasm</keyword>
<comment type="pathway">
    <text evidence="5 6">Carbohydrate degradation; glycolysis; D-glyceraldehyde 3-phosphate from glycerone phosphate: step 1/1.</text>
</comment>
<dbReference type="Proteomes" id="UP000002593">
    <property type="component" value="Chromosome"/>
</dbReference>
<feature type="active site" description="Electrophile" evidence="5">
    <location>
        <position position="121"/>
    </location>
</feature>
<gene>
    <name evidence="5" type="primary">tpiA</name>
    <name evidence="7" type="ordered locus">Hbut_0946</name>
</gene>
<evidence type="ECO:0000256" key="1">
    <source>
        <dbReference type="ARBA" id="ARBA00022432"/>
    </source>
</evidence>
<evidence type="ECO:0000256" key="4">
    <source>
        <dbReference type="ARBA" id="ARBA00023235"/>
    </source>
</evidence>
<dbReference type="CDD" id="cd00311">
    <property type="entry name" value="TIM"/>
    <property type="match status" value="1"/>
</dbReference>
<evidence type="ECO:0000256" key="6">
    <source>
        <dbReference type="RuleBase" id="RU363013"/>
    </source>
</evidence>
<comment type="subcellular location">
    <subcellularLocation>
        <location evidence="5 6">Cytoplasm</location>
    </subcellularLocation>
</comment>
<dbReference type="eggNOG" id="arCOG01087">
    <property type="taxonomic scope" value="Archaea"/>
</dbReference>
<dbReference type="InterPro" id="IPR000652">
    <property type="entry name" value="Triosephosphate_isomerase"/>
</dbReference>
<comment type="subunit">
    <text evidence="5">Homotetramer; dimer of dimers.</text>
</comment>
<dbReference type="GO" id="GO:0006094">
    <property type="term" value="P:gluconeogenesis"/>
    <property type="evidence" value="ECO:0007669"/>
    <property type="project" value="UniProtKB-UniRule"/>
</dbReference>
<dbReference type="KEGG" id="hbu:Hbut_0946"/>
<organism evidence="7 8">
    <name type="scientific">Hyperthermus butylicus (strain DSM 5456 / JCM 9403 / PLM1-5)</name>
    <dbReference type="NCBI Taxonomy" id="415426"/>
    <lineage>
        <taxon>Archaea</taxon>
        <taxon>Thermoproteota</taxon>
        <taxon>Thermoprotei</taxon>
        <taxon>Desulfurococcales</taxon>
        <taxon>Pyrodictiaceae</taxon>
        <taxon>Hyperthermus</taxon>
    </lineage>
</organism>
<dbReference type="EC" id="5.3.1.1" evidence="5 6"/>
<dbReference type="Pfam" id="PF00121">
    <property type="entry name" value="TIM"/>
    <property type="match status" value="1"/>
</dbReference>
<dbReference type="GO" id="GO:0019563">
    <property type="term" value="P:glycerol catabolic process"/>
    <property type="evidence" value="ECO:0007669"/>
    <property type="project" value="TreeGrafter"/>
</dbReference>
<evidence type="ECO:0000313" key="7">
    <source>
        <dbReference type="EMBL" id="ABM80794.1"/>
    </source>
</evidence>
<dbReference type="EMBL" id="CP000493">
    <property type="protein sequence ID" value="ABM80794.1"/>
    <property type="molecule type" value="Genomic_DNA"/>
</dbReference>
<evidence type="ECO:0000256" key="5">
    <source>
        <dbReference type="HAMAP-Rule" id="MF_00147"/>
    </source>
</evidence>
<evidence type="ECO:0000256" key="2">
    <source>
        <dbReference type="ARBA" id="ARBA00022490"/>
    </source>
</evidence>